<keyword evidence="1 3" id="KW-0732">Signal</keyword>
<dbReference type="NCBIfam" id="TIGR01840">
    <property type="entry name" value="esterase_phb"/>
    <property type="match status" value="1"/>
</dbReference>
<keyword evidence="5" id="KW-1185">Reference proteome</keyword>
<dbReference type="InterPro" id="IPR050955">
    <property type="entry name" value="Plant_Biomass_Hydrol_Est"/>
</dbReference>
<dbReference type="EMBL" id="NSDM01000020">
    <property type="protein sequence ID" value="MDQ2588604.1"/>
    <property type="molecule type" value="Genomic_DNA"/>
</dbReference>
<dbReference type="PANTHER" id="PTHR43037:SF1">
    <property type="entry name" value="BLL1128 PROTEIN"/>
    <property type="match status" value="1"/>
</dbReference>
<dbReference type="InterPro" id="IPR010126">
    <property type="entry name" value="Esterase_phb"/>
</dbReference>
<organism evidence="4 5">
    <name type="scientific">Saccharothrix yanglingensis</name>
    <dbReference type="NCBI Taxonomy" id="659496"/>
    <lineage>
        <taxon>Bacteria</taxon>
        <taxon>Bacillati</taxon>
        <taxon>Actinomycetota</taxon>
        <taxon>Actinomycetes</taxon>
        <taxon>Pseudonocardiales</taxon>
        <taxon>Pseudonocardiaceae</taxon>
        <taxon>Saccharothrix</taxon>
    </lineage>
</organism>
<dbReference type="InterPro" id="IPR029058">
    <property type="entry name" value="AB_hydrolase_fold"/>
</dbReference>
<evidence type="ECO:0000313" key="4">
    <source>
        <dbReference type="EMBL" id="MDQ2588604.1"/>
    </source>
</evidence>
<feature type="chain" id="PRO_5046352901" evidence="3">
    <location>
        <begin position="22"/>
        <end position="310"/>
    </location>
</feature>
<sequence>MRVLALVALLSMTVFAPPAHAASVVEVPSFGPNPGNLRMFRHVPDGLPAGSPLVVVLHGCKQDAGYGTSSGWVSLAGRMGFAVVLPQQQGANNLNKCFNWFQAADTARGQGEAASIDSMVARMKADFGTGRTFATGLSAGGGMTSALLAAYPDVYSGGGVVAGLPAGCATTVIDAFGCMNPGRNLTPGQWGDKVRAASSHRGPWPTMTVWHGTADHTVVAANQREIVEQWTDVHGTDATADVTDTVSGYPRATYFNNAGSPVVRSHTVTGMGHGQPVDPGGSPQQCGTATAFVLDVNACAAYHLAQEWSL</sequence>
<dbReference type="Gene3D" id="3.40.50.1820">
    <property type="entry name" value="alpha/beta hydrolase"/>
    <property type="match status" value="1"/>
</dbReference>
<feature type="signal peptide" evidence="3">
    <location>
        <begin position="1"/>
        <end position="21"/>
    </location>
</feature>
<protein>
    <submittedName>
        <fullName evidence="4">Esterase</fullName>
    </submittedName>
</protein>
<dbReference type="SUPFAM" id="SSF53474">
    <property type="entry name" value="alpha/beta-Hydrolases"/>
    <property type="match status" value="2"/>
</dbReference>
<name>A0ABU0XD45_9PSEU</name>
<reference evidence="4 5" key="1">
    <citation type="submission" date="2017-06" db="EMBL/GenBank/DDBJ databases">
        <title>Cultured bacterium strain Saccharothrix yanglingensis Hhs.015.</title>
        <authorList>
            <person name="Xia Y."/>
        </authorList>
    </citation>
    <scope>NUCLEOTIDE SEQUENCE [LARGE SCALE GENOMIC DNA]</scope>
    <source>
        <strain evidence="4 5">Hhs.015</strain>
    </source>
</reference>
<dbReference type="Pfam" id="PF10503">
    <property type="entry name" value="Esterase_PHB"/>
    <property type="match status" value="1"/>
</dbReference>
<evidence type="ECO:0000313" key="5">
    <source>
        <dbReference type="Proteomes" id="UP001225605"/>
    </source>
</evidence>
<comment type="caution">
    <text evidence="4">The sequence shown here is derived from an EMBL/GenBank/DDBJ whole genome shotgun (WGS) entry which is preliminary data.</text>
</comment>
<dbReference type="Proteomes" id="UP001225605">
    <property type="component" value="Unassembled WGS sequence"/>
</dbReference>
<keyword evidence="2" id="KW-0378">Hydrolase</keyword>
<proteinExistence type="predicted"/>
<evidence type="ECO:0000256" key="2">
    <source>
        <dbReference type="ARBA" id="ARBA00022801"/>
    </source>
</evidence>
<evidence type="ECO:0000256" key="1">
    <source>
        <dbReference type="ARBA" id="ARBA00022729"/>
    </source>
</evidence>
<dbReference type="RefSeq" id="WP_306750258.1">
    <property type="nucleotide sequence ID" value="NZ_NSDM01000020.1"/>
</dbReference>
<evidence type="ECO:0000256" key="3">
    <source>
        <dbReference type="SAM" id="SignalP"/>
    </source>
</evidence>
<gene>
    <name evidence="4" type="ORF">CKY47_32550</name>
</gene>
<accession>A0ABU0XD45</accession>
<dbReference type="PANTHER" id="PTHR43037">
    <property type="entry name" value="UNNAMED PRODUCT-RELATED"/>
    <property type="match status" value="1"/>
</dbReference>